<dbReference type="InterPro" id="IPR052560">
    <property type="entry name" value="RdDP_mobile_element"/>
</dbReference>
<gene>
    <name evidence="2" type="primary">X-elementORF2_68</name>
    <name evidence="2" type="ORF">AVEN_149352_1</name>
</gene>
<name>A0A4Y2R6K7_ARAVE</name>
<keyword evidence="2" id="KW-0808">Transferase</keyword>
<dbReference type="Pfam" id="PF00078">
    <property type="entry name" value="RVT_1"/>
    <property type="match status" value="1"/>
</dbReference>
<keyword evidence="2" id="KW-0695">RNA-directed DNA polymerase</keyword>
<dbReference type="EMBL" id="BGPR01015978">
    <property type="protein sequence ID" value="GBN71377.1"/>
    <property type="molecule type" value="Genomic_DNA"/>
</dbReference>
<dbReference type="Proteomes" id="UP000499080">
    <property type="component" value="Unassembled WGS sequence"/>
</dbReference>
<dbReference type="SUPFAM" id="SSF56672">
    <property type="entry name" value="DNA/RNA polymerases"/>
    <property type="match status" value="1"/>
</dbReference>
<keyword evidence="3" id="KW-1185">Reference proteome</keyword>
<dbReference type="AlphaFoldDB" id="A0A4Y2R6K7"/>
<protein>
    <submittedName>
        <fullName evidence="2">Putative RNA-directed DNA polymerase from transposon X-element</fullName>
    </submittedName>
</protein>
<evidence type="ECO:0000259" key="1">
    <source>
        <dbReference type="Pfam" id="PF00078"/>
    </source>
</evidence>
<dbReference type="PANTHER" id="PTHR36688:SF1">
    <property type="entry name" value="ENDONUCLEASE_EXONUCLEASE_PHOSPHATASE DOMAIN-CONTAINING PROTEIN"/>
    <property type="match status" value="1"/>
</dbReference>
<evidence type="ECO:0000313" key="3">
    <source>
        <dbReference type="Proteomes" id="UP000499080"/>
    </source>
</evidence>
<proteinExistence type="predicted"/>
<dbReference type="InterPro" id="IPR043502">
    <property type="entry name" value="DNA/RNA_pol_sf"/>
</dbReference>
<keyword evidence="2" id="KW-0548">Nucleotidyltransferase</keyword>
<evidence type="ECO:0000313" key="2">
    <source>
        <dbReference type="EMBL" id="GBN71377.1"/>
    </source>
</evidence>
<dbReference type="PANTHER" id="PTHR36688">
    <property type="entry name" value="ENDO/EXONUCLEASE/PHOSPHATASE DOMAIN-CONTAINING PROTEIN"/>
    <property type="match status" value="1"/>
</dbReference>
<comment type="caution">
    <text evidence="2">The sequence shown here is derived from an EMBL/GenBank/DDBJ whole genome shotgun (WGS) entry which is preliminary data.</text>
</comment>
<accession>A0A4Y2R6K7</accession>
<feature type="domain" description="Reverse transcriptase" evidence="1">
    <location>
        <begin position="150"/>
        <end position="238"/>
    </location>
</feature>
<dbReference type="OrthoDB" id="6466884at2759"/>
<reference evidence="2 3" key="1">
    <citation type="journal article" date="2019" name="Sci. Rep.">
        <title>Orb-weaving spider Araneus ventricosus genome elucidates the spidroin gene catalogue.</title>
        <authorList>
            <person name="Kono N."/>
            <person name="Nakamura H."/>
            <person name="Ohtoshi R."/>
            <person name="Moran D.A.P."/>
            <person name="Shinohara A."/>
            <person name="Yoshida Y."/>
            <person name="Fujiwara M."/>
            <person name="Mori M."/>
            <person name="Tomita M."/>
            <person name="Arakawa K."/>
        </authorList>
    </citation>
    <scope>NUCLEOTIDE SEQUENCE [LARGE SCALE GENOMIC DNA]</scope>
</reference>
<dbReference type="InterPro" id="IPR000477">
    <property type="entry name" value="RT_dom"/>
</dbReference>
<sequence>MNPEDGTLRNAAKKMRKKHAKISALKGPTSIAYSNTDKAELIANSLENQFQLNDIHNSVTENEVTNTLLDFNQITHFPPLLPPNPIDIIKYTQKINIHKAPGIDGISNKMIRNLPFLAQLRFIHIINHIFKLLHFPSTWKTAIIIPILKPGKDPSDPTNYRPISLLPTLSKITEHFILLQLNDYLNSKNLLIPFQFGFKPKLSTTHQLLRAVEHITAGFQYTYHTGAVFLDIQKAFDRETKYLGVYLDSKLTWKTHINYITQNFRDNCRKIFPLIARNSELSRKNKLLIYTSILRPVLTYASPVWAYAAKTHFNCIEKAQNKLLRQISRARWFMRNEDIRNALNTSTLKEYIKNLAIKFFNSLNEIDNTSIQEIEIYTPDINIKRPRHILI</sequence>
<dbReference type="GO" id="GO:0003964">
    <property type="term" value="F:RNA-directed DNA polymerase activity"/>
    <property type="evidence" value="ECO:0007669"/>
    <property type="project" value="UniProtKB-KW"/>
</dbReference>
<organism evidence="2 3">
    <name type="scientific">Araneus ventricosus</name>
    <name type="common">Orbweaver spider</name>
    <name type="synonym">Epeira ventricosa</name>
    <dbReference type="NCBI Taxonomy" id="182803"/>
    <lineage>
        <taxon>Eukaryota</taxon>
        <taxon>Metazoa</taxon>
        <taxon>Ecdysozoa</taxon>
        <taxon>Arthropoda</taxon>
        <taxon>Chelicerata</taxon>
        <taxon>Arachnida</taxon>
        <taxon>Araneae</taxon>
        <taxon>Araneomorphae</taxon>
        <taxon>Entelegynae</taxon>
        <taxon>Araneoidea</taxon>
        <taxon>Araneidae</taxon>
        <taxon>Araneus</taxon>
    </lineage>
</organism>